<keyword evidence="4" id="KW-1185">Reference proteome</keyword>
<protein>
    <submittedName>
        <fullName evidence="3">Glutathione S-transferase family protein</fullName>
    </submittedName>
</protein>
<evidence type="ECO:0000259" key="2">
    <source>
        <dbReference type="PROSITE" id="PS50405"/>
    </source>
</evidence>
<dbReference type="SFLD" id="SFLDG01150">
    <property type="entry name" value="Main.1:_Beta-like"/>
    <property type="match status" value="1"/>
</dbReference>
<dbReference type="Proteomes" id="UP001210720">
    <property type="component" value="Unassembled WGS sequence"/>
</dbReference>
<evidence type="ECO:0000259" key="1">
    <source>
        <dbReference type="PROSITE" id="PS50404"/>
    </source>
</evidence>
<dbReference type="PROSITE" id="PS50405">
    <property type="entry name" value="GST_CTER"/>
    <property type="match status" value="1"/>
</dbReference>
<dbReference type="InterPro" id="IPR036249">
    <property type="entry name" value="Thioredoxin-like_sf"/>
</dbReference>
<feature type="domain" description="GST N-terminal" evidence="1">
    <location>
        <begin position="1"/>
        <end position="76"/>
    </location>
</feature>
<dbReference type="RefSeq" id="WP_271432515.1">
    <property type="nucleotide sequence ID" value="NZ_JAQIOY010000003.1"/>
</dbReference>
<dbReference type="SUPFAM" id="SSF52833">
    <property type="entry name" value="Thioredoxin-like"/>
    <property type="match status" value="1"/>
</dbReference>
<gene>
    <name evidence="3" type="ORF">PFY00_10535</name>
</gene>
<reference evidence="3 4" key="1">
    <citation type="submission" date="2023-01" db="EMBL/GenBank/DDBJ databases">
        <title>Thalassococcus onchidii sp. nov., isolated from a marine invertebrate from the South China Sea.</title>
        <authorList>
            <person name="Xu S."/>
            <person name="Liu Z."/>
            <person name="Xu Y."/>
        </authorList>
    </citation>
    <scope>NUCLEOTIDE SEQUENCE [LARGE SCALE GENOMIC DNA]</scope>
    <source>
        <strain evidence="3 4">KCTC 32084</strain>
    </source>
</reference>
<feature type="domain" description="GST C-terminal" evidence="2">
    <location>
        <begin position="80"/>
        <end position="199"/>
    </location>
</feature>
<dbReference type="InterPro" id="IPR036282">
    <property type="entry name" value="Glutathione-S-Trfase_C_sf"/>
</dbReference>
<evidence type="ECO:0000313" key="4">
    <source>
        <dbReference type="Proteomes" id="UP001210720"/>
    </source>
</evidence>
<dbReference type="PANTHER" id="PTHR44051:SF8">
    <property type="entry name" value="GLUTATHIONE S-TRANSFERASE GSTA"/>
    <property type="match status" value="1"/>
</dbReference>
<dbReference type="CDD" id="cd03046">
    <property type="entry name" value="GST_N_GTT1_like"/>
    <property type="match status" value="1"/>
</dbReference>
<proteinExistence type="predicted"/>
<dbReference type="PANTHER" id="PTHR44051">
    <property type="entry name" value="GLUTATHIONE S-TRANSFERASE-RELATED"/>
    <property type="match status" value="1"/>
</dbReference>
<dbReference type="InterPro" id="IPR004045">
    <property type="entry name" value="Glutathione_S-Trfase_N"/>
</dbReference>
<dbReference type="PROSITE" id="PS50404">
    <property type="entry name" value="GST_NTER"/>
    <property type="match status" value="1"/>
</dbReference>
<dbReference type="Gene3D" id="3.40.30.10">
    <property type="entry name" value="Glutaredoxin"/>
    <property type="match status" value="1"/>
</dbReference>
<dbReference type="EMBL" id="JAQIOY010000003">
    <property type="protein sequence ID" value="MDA7425166.1"/>
    <property type="molecule type" value="Genomic_DNA"/>
</dbReference>
<accession>A0ABT4XT75</accession>
<dbReference type="SFLD" id="SFLDS00019">
    <property type="entry name" value="Glutathione_Transferase_(cytos"/>
    <property type="match status" value="1"/>
</dbReference>
<dbReference type="SUPFAM" id="SSF47616">
    <property type="entry name" value="GST C-terminal domain-like"/>
    <property type="match status" value="1"/>
</dbReference>
<evidence type="ECO:0000313" key="3">
    <source>
        <dbReference type="EMBL" id="MDA7425166.1"/>
    </source>
</evidence>
<name>A0ABT4XT75_9RHOB</name>
<sequence>MTYKVYGMVQSRAFRVLWLLEELGLDYEHVPAGPHSAEIKSVSALGKVPALVDGDTVITDSSAILTYLADKHGAFTAPAGSKARARQDSWTFRILDEIESQLWTASKHSFVLPEAERVAEVKPSCKAEYVRNLERIMAELEGDYLMGDAFSVPDIILGHCGGWARNAGFPDGPDAFGAYLKRLRARPAFRAAVSAGQKG</sequence>
<dbReference type="Pfam" id="PF02798">
    <property type="entry name" value="GST_N"/>
    <property type="match status" value="1"/>
</dbReference>
<comment type="caution">
    <text evidence="3">The sequence shown here is derived from an EMBL/GenBank/DDBJ whole genome shotgun (WGS) entry which is preliminary data.</text>
</comment>
<dbReference type="Gene3D" id="1.20.1050.10">
    <property type="match status" value="1"/>
</dbReference>
<dbReference type="InterPro" id="IPR040079">
    <property type="entry name" value="Glutathione_S-Trfase"/>
</dbReference>
<dbReference type="InterPro" id="IPR010987">
    <property type="entry name" value="Glutathione-S-Trfase_C-like"/>
</dbReference>
<dbReference type="SFLD" id="SFLDG00358">
    <property type="entry name" value="Main_(cytGST)"/>
    <property type="match status" value="1"/>
</dbReference>
<organism evidence="3 4">
    <name type="scientific">Thalassococcus lentus</name>
    <dbReference type="NCBI Taxonomy" id="1210524"/>
    <lineage>
        <taxon>Bacteria</taxon>
        <taxon>Pseudomonadati</taxon>
        <taxon>Pseudomonadota</taxon>
        <taxon>Alphaproteobacteria</taxon>
        <taxon>Rhodobacterales</taxon>
        <taxon>Roseobacteraceae</taxon>
        <taxon>Thalassococcus</taxon>
    </lineage>
</organism>